<dbReference type="Pfam" id="PF04686">
    <property type="entry name" value="SsgA"/>
    <property type="match status" value="1"/>
</dbReference>
<dbReference type="EMBL" id="BNEE01000003">
    <property type="protein sequence ID" value="GHI82958.1"/>
    <property type="molecule type" value="Genomic_DNA"/>
</dbReference>
<evidence type="ECO:0000256" key="5">
    <source>
        <dbReference type="ARBA" id="ARBA00023210"/>
    </source>
</evidence>
<dbReference type="GO" id="GO:0030428">
    <property type="term" value="C:cell septum"/>
    <property type="evidence" value="ECO:0007669"/>
    <property type="project" value="UniProtKB-SubCell"/>
</dbReference>
<accession>A0A919GXH7</accession>
<protein>
    <recommendedName>
        <fullName evidence="9">SsgA family sporulation/cell division regulator</fullName>
    </recommendedName>
</protein>
<evidence type="ECO:0000256" key="6">
    <source>
        <dbReference type="ARBA" id="ARBA00023306"/>
    </source>
</evidence>
<gene>
    <name evidence="7" type="ORF">Sxan_03220</name>
</gene>
<comment type="subcellular location">
    <subcellularLocation>
        <location evidence="1">Cell septum</location>
    </subcellularLocation>
</comment>
<proteinExistence type="inferred from homology"/>
<dbReference type="InterPro" id="IPR006776">
    <property type="entry name" value="SsgB"/>
</dbReference>
<evidence type="ECO:0000313" key="7">
    <source>
        <dbReference type="EMBL" id="GHI82958.1"/>
    </source>
</evidence>
<evidence type="ECO:0000256" key="3">
    <source>
        <dbReference type="ARBA" id="ARBA00022618"/>
    </source>
</evidence>
<evidence type="ECO:0000256" key="4">
    <source>
        <dbReference type="ARBA" id="ARBA00022969"/>
    </source>
</evidence>
<name>A0A919GXH7_9ACTN</name>
<dbReference type="GO" id="GO:0000917">
    <property type="term" value="P:division septum assembly"/>
    <property type="evidence" value="ECO:0007669"/>
    <property type="project" value="UniProtKB-KW"/>
</dbReference>
<dbReference type="Proteomes" id="UP000600026">
    <property type="component" value="Unassembled WGS sequence"/>
</dbReference>
<dbReference type="AlphaFoldDB" id="A0A919GXH7"/>
<dbReference type="GO" id="GO:0030435">
    <property type="term" value="P:sporulation resulting in formation of a cellular spore"/>
    <property type="evidence" value="ECO:0007669"/>
    <property type="project" value="UniProtKB-KW"/>
</dbReference>
<evidence type="ECO:0000256" key="1">
    <source>
        <dbReference type="ARBA" id="ARBA00004431"/>
    </source>
</evidence>
<keyword evidence="5" id="KW-0717">Septation</keyword>
<evidence type="ECO:0000313" key="8">
    <source>
        <dbReference type="Proteomes" id="UP000600026"/>
    </source>
</evidence>
<comment type="similarity">
    <text evidence="2">Belongs to the SsgA family.</text>
</comment>
<sequence length="136" mass="14944">MSRVSSLIAVRLETSEGAVPLFARFSYSARSPYAVQADFFDGLSVLASWQFERQMLAEGVRRPVGEGDVTFCPQRGAGGAEVRIGLRNHEDGREGHAVLRAHAGALKAFLNRTYAVVGEGEEFLDLDKLLEEFLAR</sequence>
<dbReference type="Gene3D" id="2.30.31.20">
    <property type="entry name" value="Sporulation-specific cell division protein SsgB"/>
    <property type="match status" value="1"/>
</dbReference>
<evidence type="ECO:0008006" key="9">
    <source>
        <dbReference type="Google" id="ProtNLM"/>
    </source>
</evidence>
<keyword evidence="3" id="KW-0132">Cell division</keyword>
<comment type="caution">
    <text evidence="7">The sequence shown here is derived from an EMBL/GenBank/DDBJ whole genome shotgun (WGS) entry which is preliminary data.</text>
</comment>
<organism evidence="7 8">
    <name type="scientific">Streptomyces xanthophaeus</name>
    <dbReference type="NCBI Taxonomy" id="67385"/>
    <lineage>
        <taxon>Bacteria</taxon>
        <taxon>Bacillati</taxon>
        <taxon>Actinomycetota</taxon>
        <taxon>Actinomycetes</taxon>
        <taxon>Kitasatosporales</taxon>
        <taxon>Streptomycetaceae</taxon>
        <taxon>Streptomyces</taxon>
    </lineage>
</organism>
<dbReference type="InterPro" id="IPR038658">
    <property type="entry name" value="SsgB_sf"/>
</dbReference>
<keyword evidence="8" id="KW-1185">Reference proteome</keyword>
<keyword evidence="6" id="KW-0131">Cell cycle</keyword>
<evidence type="ECO:0000256" key="2">
    <source>
        <dbReference type="ARBA" id="ARBA00009323"/>
    </source>
</evidence>
<keyword evidence="4" id="KW-0749">Sporulation</keyword>
<reference evidence="7" key="1">
    <citation type="submission" date="2020-09" db="EMBL/GenBank/DDBJ databases">
        <title>Whole genome shotgun sequence of Streptomyces xanthophaeus NBRC 12829.</title>
        <authorList>
            <person name="Komaki H."/>
            <person name="Tamura T."/>
        </authorList>
    </citation>
    <scope>NUCLEOTIDE SEQUENCE</scope>
    <source>
        <strain evidence="7">NBRC 12829</strain>
    </source>
</reference>